<dbReference type="GO" id="GO:0046872">
    <property type="term" value="F:metal ion binding"/>
    <property type="evidence" value="ECO:0007669"/>
    <property type="project" value="UniProtKB-KW"/>
</dbReference>
<dbReference type="InterPro" id="IPR013785">
    <property type="entry name" value="Aldolase_TIM"/>
</dbReference>
<evidence type="ECO:0000256" key="6">
    <source>
        <dbReference type="ARBA" id="ARBA00023014"/>
    </source>
</evidence>
<dbReference type="PANTHER" id="PTHR30352">
    <property type="entry name" value="PYRUVATE FORMATE-LYASE-ACTIVATING ENZYME"/>
    <property type="match status" value="1"/>
</dbReference>
<proteinExistence type="predicted"/>
<reference evidence="8" key="2">
    <citation type="journal article" date="2021" name="PeerJ">
        <title>Extensive microbial diversity within the chicken gut microbiome revealed by metagenomics and culture.</title>
        <authorList>
            <person name="Gilroy R."/>
            <person name="Ravi A."/>
            <person name="Getino M."/>
            <person name="Pursley I."/>
            <person name="Horton D.L."/>
            <person name="Alikhan N.F."/>
            <person name="Baker D."/>
            <person name="Gharbi K."/>
            <person name="Hall N."/>
            <person name="Watson M."/>
            <person name="Adriaenssens E.M."/>
            <person name="Foster-Nyarko E."/>
            <person name="Jarju S."/>
            <person name="Secka A."/>
            <person name="Antonio M."/>
            <person name="Oren A."/>
            <person name="Chaudhuri R.R."/>
            <person name="La Ragione R."/>
            <person name="Hildebrand F."/>
            <person name="Pallen M.J."/>
        </authorList>
    </citation>
    <scope>NUCLEOTIDE SEQUENCE</scope>
    <source>
        <strain evidence="8">CHK188-20938</strain>
    </source>
</reference>
<organism evidence="8 9">
    <name type="scientific">Candidatus Scatomonas pullistercoris</name>
    <dbReference type="NCBI Taxonomy" id="2840920"/>
    <lineage>
        <taxon>Bacteria</taxon>
        <taxon>Bacillati</taxon>
        <taxon>Bacillota</taxon>
        <taxon>Clostridia</taxon>
        <taxon>Lachnospirales</taxon>
        <taxon>Lachnospiraceae</taxon>
        <taxon>Lachnospiraceae incertae sedis</taxon>
        <taxon>Candidatus Scatomonas</taxon>
    </lineage>
</organism>
<keyword evidence="5" id="KW-0408">Iron</keyword>
<dbReference type="PANTHER" id="PTHR30352:SF5">
    <property type="entry name" value="PYRUVATE FORMATE-LYASE 1-ACTIVATING ENZYME"/>
    <property type="match status" value="1"/>
</dbReference>
<dbReference type="PROSITE" id="PS51257">
    <property type="entry name" value="PROKAR_LIPOPROTEIN"/>
    <property type="match status" value="1"/>
</dbReference>
<evidence type="ECO:0000256" key="2">
    <source>
        <dbReference type="ARBA" id="ARBA00022485"/>
    </source>
</evidence>
<dbReference type="InterPro" id="IPR058240">
    <property type="entry name" value="rSAM_sf"/>
</dbReference>
<dbReference type="AlphaFoldDB" id="A0A9D1P2T0"/>
<feature type="domain" description="Radical SAM core" evidence="7">
    <location>
        <begin position="12"/>
        <end position="228"/>
    </location>
</feature>
<dbReference type="Pfam" id="PF04055">
    <property type="entry name" value="Radical_SAM"/>
    <property type="match status" value="1"/>
</dbReference>
<evidence type="ECO:0000313" key="8">
    <source>
        <dbReference type="EMBL" id="HIV24936.1"/>
    </source>
</evidence>
<dbReference type="InterPro" id="IPR034457">
    <property type="entry name" value="Organic_radical-activating"/>
</dbReference>
<evidence type="ECO:0000256" key="1">
    <source>
        <dbReference type="ARBA" id="ARBA00001966"/>
    </source>
</evidence>
<dbReference type="EMBL" id="DVOO01000011">
    <property type="protein sequence ID" value="HIV24936.1"/>
    <property type="molecule type" value="Genomic_DNA"/>
</dbReference>
<keyword evidence="4" id="KW-0479">Metal-binding</keyword>
<dbReference type="SUPFAM" id="SSF102114">
    <property type="entry name" value="Radical SAM enzymes"/>
    <property type="match status" value="1"/>
</dbReference>
<dbReference type="GO" id="GO:0003824">
    <property type="term" value="F:catalytic activity"/>
    <property type="evidence" value="ECO:0007669"/>
    <property type="project" value="InterPro"/>
</dbReference>
<evidence type="ECO:0000313" key="9">
    <source>
        <dbReference type="Proteomes" id="UP000824169"/>
    </source>
</evidence>
<comment type="cofactor">
    <cofactor evidence="1">
        <name>[4Fe-4S] cluster</name>
        <dbReference type="ChEBI" id="CHEBI:49883"/>
    </cofactor>
</comment>
<dbReference type="InterPro" id="IPR007197">
    <property type="entry name" value="rSAM"/>
</dbReference>
<dbReference type="SFLD" id="SFLDS00029">
    <property type="entry name" value="Radical_SAM"/>
    <property type="match status" value="1"/>
</dbReference>
<accession>A0A9D1P2T0</accession>
<dbReference type="PROSITE" id="PS51918">
    <property type="entry name" value="RADICAL_SAM"/>
    <property type="match status" value="1"/>
</dbReference>
<evidence type="ECO:0000256" key="3">
    <source>
        <dbReference type="ARBA" id="ARBA00022691"/>
    </source>
</evidence>
<dbReference type="Proteomes" id="UP000824169">
    <property type="component" value="Unassembled WGS sequence"/>
</dbReference>
<keyword evidence="3" id="KW-0949">S-adenosyl-L-methionine</keyword>
<dbReference type="NCBIfam" id="TIGR02495">
    <property type="entry name" value="NrdG2"/>
    <property type="match status" value="1"/>
</dbReference>
<dbReference type="SFLD" id="SFLDG01094">
    <property type="entry name" value="Uncharacterised_Radical_SAM_Su"/>
    <property type="match status" value="1"/>
</dbReference>
<name>A0A9D1P2T0_9FIRM</name>
<dbReference type="CDD" id="cd01335">
    <property type="entry name" value="Radical_SAM"/>
    <property type="match status" value="1"/>
</dbReference>
<evidence type="ECO:0000259" key="7">
    <source>
        <dbReference type="PROSITE" id="PS51918"/>
    </source>
</evidence>
<dbReference type="InterPro" id="IPR012840">
    <property type="entry name" value="NrdG2"/>
</dbReference>
<keyword evidence="6" id="KW-0411">Iron-sulfur</keyword>
<gene>
    <name evidence="8" type="ORF">IAB71_03975</name>
</gene>
<evidence type="ECO:0000256" key="4">
    <source>
        <dbReference type="ARBA" id="ARBA00022723"/>
    </source>
</evidence>
<comment type="caution">
    <text evidence="8">The sequence shown here is derived from an EMBL/GenBank/DDBJ whole genome shotgun (WGS) entry which is preliminary data.</text>
</comment>
<keyword evidence="2" id="KW-0004">4Fe-4S</keyword>
<dbReference type="Gene3D" id="3.20.20.70">
    <property type="entry name" value="Aldolase class I"/>
    <property type="match status" value="1"/>
</dbReference>
<sequence length="231" mass="26288">MKIHGFQTLTLLDYPGQVACTVFLGGCNFRCPFCQNGNLVLQPELEPVLGEEQIFEHLKKRRGVLKGVCITGGEPTLAPDLEDFIRRIRSLGYLVKLDTNGYRPEVLAVLLRKKLLDYVAMDIKNSPGRYAETAGLPALDVLRIQDSVELLKKGETDYEFRTTVARELHGREELLQIGRWLAGSRRYFLQNYRDSDAVICPEFTGYSREQLERFREMLLPLIPEVGIRGIA</sequence>
<dbReference type="GO" id="GO:0051539">
    <property type="term" value="F:4 iron, 4 sulfur cluster binding"/>
    <property type="evidence" value="ECO:0007669"/>
    <property type="project" value="UniProtKB-KW"/>
</dbReference>
<reference evidence="8" key="1">
    <citation type="submission" date="2020-10" db="EMBL/GenBank/DDBJ databases">
        <authorList>
            <person name="Gilroy R."/>
        </authorList>
    </citation>
    <scope>NUCLEOTIDE SEQUENCE</scope>
    <source>
        <strain evidence="8">CHK188-20938</strain>
    </source>
</reference>
<evidence type="ECO:0000256" key="5">
    <source>
        <dbReference type="ARBA" id="ARBA00023004"/>
    </source>
</evidence>
<protein>
    <submittedName>
        <fullName evidence="8">Anaerobic ribonucleoside-triphosphate reductase activating protein</fullName>
    </submittedName>
</protein>